<feature type="chain" id="PRO_5003578469" evidence="1">
    <location>
        <begin position="19"/>
        <end position="275"/>
    </location>
</feature>
<dbReference type="HOGENOM" id="CLU_1011781_0_0_1"/>
<proteinExistence type="predicted"/>
<reference evidence="2" key="2">
    <citation type="submission" date="2025-08" db="UniProtKB">
        <authorList>
            <consortium name="Ensembl"/>
        </authorList>
    </citation>
    <scope>IDENTIFICATION</scope>
</reference>
<reference evidence="2" key="3">
    <citation type="submission" date="2025-09" db="UniProtKB">
        <authorList>
            <consortium name="Ensembl"/>
        </authorList>
    </citation>
    <scope>IDENTIFICATION</scope>
</reference>
<sequence length="275" mass="29939">MNLAVLVLTLMVVGFGSSMNLEQCSIKCDSANAPAAGTPDKKLEVSLQISEHIHSKALAHYDVRFDRDFVFSPSTNKISKIYDQGLSQTHITQSDAALQPVLSPARQNGHRFMHFDGNGNKRLLGNINLNPASGQLDLLTVFIVFRVDGFDANTHWVRNGIFGHDDYGYDKFICFLPDGTLMVSGATNNNVQVTEFPNKANPGAIGQWNVLSVQWNVEGGAAASSVYCNGKLLAKFQSRTSPGDVRFSVGDLDPRGLVPLKGAIGDFVMYRDCAI</sequence>
<name>H2Y9Z8_CIOSA</name>
<dbReference type="Proteomes" id="UP000007875">
    <property type="component" value="Unassembled WGS sequence"/>
</dbReference>
<accession>H2Y9Z8</accession>
<evidence type="ECO:0000313" key="2">
    <source>
        <dbReference type="Ensembl" id="ENSCSAVP00000002146.1"/>
    </source>
</evidence>
<evidence type="ECO:0000313" key="3">
    <source>
        <dbReference type="Proteomes" id="UP000007875"/>
    </source>
</evidence>
<protein>
    <submittedName>
        <fullName evidence="2">Uncharacterized protein</fullName>
    </submittedName>
</protein>
<organism evidence="2 3">
    <name type="scientific">Ciona savignyi</name>
    <name type="common">Pacific transparent sea squirt</name>
    <dbReference type="NCBI Taxonomy" id="51511"/>
    <lineage>
        <taxon>Eukaryota</taxon>
        <taxon>Metazoa</taxon>
        <taxon>Chordata</taxon>
        <taxon>Tunicata</taxon>
        <taxon>Ascidiacea</taxon>
        <taxon>Phlebobranchia</taxon>
        <taxon>Cionidae</taxon>
        <taxon>Ciona</taxon>
    </lineage>
</organism>
<dbReference type="Ensembl" id="ENSCSAVT00000002184.1">
    <property type="protein sequence ID" value="ENSCSAVP00000002146.1"/>
    <property type="gene ID" value="ENSCSAVG00000001262.1"/>
</dbReference>
<dbReference type="InterPro" id="IPR013320">
    <property type="entry name" value="ConA-like_dom_sf"/>
</dbReference>
<dbReference type="OMA" id="FDANTHW"/>
<dbReference type="SUPFAM" id="SSF49899">
    <property type="entry name" value="Concanavalin A-like lectins/glucanases"/>
    <property type="match status" value="1"/>
</dbReference>
<evidence type="ECO:0000256" key="1">
    <source>
        <dbReference type="SAM" id="SignalP"/>
    </source>
</evidence>
<reference evidence="3" key="1">
    <citation type="submission" date="2003-08" db="EMBL/GenBank/DDBJ databases">
        <authorList>
            <person name="Birren B."/>
            <person name="Nusbaum C."/>
            <person name="Abebe A."/>
            <person name="Abouelleil A."/>
            <person name="Adekoya E."/>
            <person name="Ait-zahra M."/>
            <person name="Allen N."/>
            <person name="Allen T."/>
            <person name="An P."/>
            <person name="Anderson M."/>
            <person name="Anderson S."/>
            <person name="Arachchi H."/>
            <person name="Armbruster J."/>
            <person name="Bachantsang P."/>
            <person name="Baldwin J."/>
            <person name="Barry A."/>
            <person name="Bayul T."/>
            <person name="Blitshsteyn B."/>
            <person name="Bloom T."/>
            <person name="Blye J."/>
            <person name="Boguslavskiy L."/>
            <person name="Borowsky M."/>
            <person name="Boukhgalter B."/>
            <person name="Brunache A."/>
            <person name="Butler J."/>
            <person name="Calixte N."/>
            <person name="Calvo S."/>
            <person name="Camarata J."/>
            <person name="Campo K."/>
            <person name="Chang J."/>
            <person name="Cheshatsang Y."/>
            <person name="Citroen M."/>
            <person name="Collymore A."/>
            <person name="Considine T."/>
            <person name="Cook A."/>
            <person name="Cooke P."/>
            <person name="Corum B."/>
            <person name="Cuomo C."/>
            <person name="David R."/>
            <person name="Dawoe T."/>
            <person name="Degray S."/>
            <person name="Dodge S."/>
            <person name="Dooley K."/>
            <person name="Dorje P."/>
            <person name="Dorjee K."/>
            <person name="Dorris L."/>
            <person name="Duffey N."/>
            <person name="Dupes A."/>
            <person name="Elkins T."/>
            <person name="Engels R."/>
            <person name="Erickson J."/>
            <person name="Farina A."/>
            <person name="Faro S."/>
            <person name="Ferreira P."/>
            <person name="Fischer H."/>
            <person name="Fitzgerald M."/>
            <person name="Foley K."/>
            <person name="Gage D."/>
            <person name="Galagan J."/>
            <person name="Gearin G."/>
            <person name="Gnerre S."/>
            <person name="Gnirke A."/>
            <person name="Goyette A."/>
            <person name="Graham J."/>
            <person name="Grandbois E."/>
            <person name="Gyaltsen K."/>
            <person name="Hafez N."/>
            <person name="Hagopian D."/>
            <person name="Hagos B."/>
            <person name="Hall J."/>
            <person name="Hatcher B."/>
            <person name="Heller A."/>
            <person name="Higgins H."/>
            <person name="Honan T."/>
            <person name="Horn A."/>
            <person name="Houde N."/>
            <person name="Hughes L."/>
            <person name="Hulme W."/>
            <person name="Husby E."/>
            <person name="Iliev I."/>
            <person name="Jaffe D."/>
            <person name="Jones C."/>
            <person name="Kamal M."/>
            <person name="Kamat A."/>
            <person name="Kamvysselis M."/>
            <person name="Karlsson E."/>
            <person name="Kells C."/>
            <person name="Kieu A."/>
            <person name="Kisner P."/>
            <person name="Kodira C."/>
            <person name="Kulbokas E."/>
            <person name="Labutti K."/>
            <person name="Lama D."/>
            <person name="Landers T."/>
            <person name="Leger J."/>
            <person name="Levine S."/>
            <person name="Lewis D."/>
            <person name="Lewis T."/>
            <person name="Lindblad-toh K."/>
            <person name="Liu X."/>
            <person name="Lokyitsang T."/>
            <person name="Lokyitsang Y."/>
            <person name="Lucien O."/>
            <person name="Lui A."/>
            <person name="Ma L.J."/>
            <person name="Mabbitt R."/>
            <person name="Macdonald J."/>
            <person name="Maclean C."/>
            <person name="Major J."/>
            <person name="Manning J."/>
            <person name="Marabella R."/>
            <person name="Maru K."/>
            <person name="Matthews C."/>
            <person name="Mauceli E."/>
            <person name="Mccarthy M."/>
            <person name="Mcdonough S."/>
            <person name="Mcghee T."/>
            <person name="Meldrim J."/>
            <person name="Meneus L."/>
            <person name="Mesirov J."/>
            <person name="Mihalev A."/>
            <person name="Mihova T."/>
            <person name="Mikkelsen T."/>
            <person name="Mlenga V."/>
            <person name="Moru K."/>
            <person name="Mozes J."/>
            <person name="Mulrain L."/>
            <person name="Munson G."/>
            <person name="Naylor J."/>
            <person name="Newes C."/>
            <person name="Nguyen C."/>
            <person name="Nguyen N."/>
            <person name="Nguyen T."/>
            <person name="Nicol R."/>
            <person name="Nielsen C."/>
            <person name="Nizzari M."/>
            <person name="Norbu C."/>
            <person name="Norbu N."/>
            <person name="O'donnell P."/>
            <person name="Okoawo O."/>
            <person name="O'leary S."/>
            <person name="Omotosho B."/>
            <person name="O'neill K."/>
            <person name="Osman S."/>
            <person name="Parker S."/>
            <person name="Perrin D."/>
            <person name="Phunkhang P."/>
            <person name="Piqani B."/>
            <person name="Purcell S."/>
            <person name="Rachupka T."/>
            <person name="Ramasamy U."/>
            <person name="Rameau R."/>
            <person name="Ray V."/>
            <person name="Raymond C."/>
            <person name="Retta R."/>
            <person name="Richardson S."/>
            <person name="Rise C."/>
            <person name="Rodriguez J."/>
            <person name="Rogers J."/>
            <person name="Rogov P."/>
            <person name="Rutman M."/>
            <person name="Schupbach R."/>
            <person name="Seaman C."/>
            <person name="Settipalli S."/>
            <person name="Sharpe T."/>
            <person name="Sheridan J."/>
            <person name="Sherpa N."/>
            <person name="Shi J."/>
            <person name="Smirnov S."/>
            <person name="Smith C."/>
            <person name="Sougnez C."/>
            <person name="Spencer B."/>
            <person name="Stalker J."/>
            <person name="Stange-thomann N."/>
            <person name="Stavropoulos S."/>
            <person name="Stetson K."/>
            <person name="Stone C."/>
            <person name="Stone S."/>
            <person name="Stubbs M."/>
            <person name="Talamas J."/>
            <person name="Tchuinga P."/>
            <person name="Tenzing P."/>
            <person name="Tesfaye S."/>
            <person name="Theodore J."/>
            <person name="Thoulutsang Y."/>
            <person name="Topham K."/>
            <person name="Towey S."/>
            <person name="Tsamla T."/>
            <person name="Tsomo N."/>
            <person name="Vallee D."/>
            <person name="Vassiliev H."/>
            <person name="Venkataraman V."/>
            <person name="Vinson J."/>
            <person name="Vo A."/>
            <person name="Wade C."/>
            <person name="Wang S."/>
            <person name="Wangchuk T."/>
            <person name="Wangdi T."/>
            <person name="Whittaker C."/>
            <person name="Wilkinson J."/>
            <person name="Wu Y."/>
            <person name="Wyman D."/>
            <person name="Yadav S."/>
            <person name="Yang S."/>
            <person name="Yang X."/>
            <person name="Yeager S."/>
            <person name="Yee E."/>
            <person name="Young G."/>
            <person name="Zainoun J."/>
            <person name="Zembeck L."/>
            <person name="Zimmer A."/>
            <person name="Zody M."/>
            <person name="Lander E."/>
        </authorList>
    </citation>
    <scope>NUCLEOTIDE SEQUENCE [LARGE SCALE GENOMIC DNA]</scope>
</reference>
<keyword evidence="3" id="KW-1185">Reference proteome</keyword>
<dbReference type="AlphaFoldDB" id="H2Y9Z8"/>
<dbReference type="GeneTree" id="ENSGT00530000064841"/>
<keyword evidence="1" id="KW-0732">Signal</keyword>
<dbReference type="InParanoid" id="H2Y9Z8"/>
<feature type="signal peptide" evidence="1">
    <location>
        <begin position="1"/>
        <end position="18"/>
    </location>
</feature>